<evidence type="ECO:0000259" key="3">
    <source>
        <dbReference type="PROSITE" id="PS50112"/>
    </source>
</evidence>
<dbReference type="SUPFAM" id="SSF55785">
    <property type="entry name" value="PYP-like sensor domain (PAS domain)"/>
    <property type="match status" value="2"/>
</dbReference>
<evidence type="ECO:0000259" key="4">
    <source>
        <dbReference type="PROSITE" id="PS50113"/>
    </source>
</evidence>
<feature type="transmembrane region" description="Helical" evidence="2">
    <location>
        <begin position="6"/>
        <end position="24"/>
    </location>
</feature>
<dbReference type="AlphaFoldDB" id="A0A1F5AFB0"/>
<reference evidence="6 7" key="1">
    <citation type="journal article" date="2016" name="Nat. Commun.">
        <title>Thousands of microbial genomes shed light on interconnected biogeochemical processes in an aquifer system.</title>
        <authorList>
            <person name="Anantharaman K."/>
            <person name="Brown C.T."/>
            <person name="Hug L.A."/>
            <person name="Sharon I."/>
            <person name="Castelle C.J."/>
            <person name="Probst A.J."/>
            <person name="Thomas B.C."/>
            <person name="Singh A."/>
            <person name="Wilkins M.J."/>
            <person name="Karaoz U."/>
            <person name="Brodie E.L."/>
            <person name="Williams K.H."/>
            <person name="Hubbard S.S."/>
            <person name="Banfield J.F."/>
        </authorList>
    </citation>
    <scope>NUCLEOTIDE SEQUENCE [LARGE SCALE GENOMIC DNA]</scope>
</reference>
<keyword evidence="2" id="KW-1133">Transmembrane helix</keyword>
<proteinExistence type="predicted"/>
<dbReference type="InterPro" id="IPR000014">
    <property type="entry name" value="PAS"/>
</dbReference>
<feature type="domain" description="PAC" evidence="4">
    <location>
        <begin position="303"/>
        <end position="355"/>
    </location>
</feature>
<keyword evidence="1" id="KW-0175">Coiled coil</keyword>
<dbReference type="Gene3D" id="1.10.3210.10">
    <property type="entry name" value="Hypothetical protein af1432"/>
    <property type="match status" value="1"/>
</dbReference>
<feature type="transmembrane region" description="Helical" evidence="2">
    <location>
        <begin position="99"/>
        <end position="118"/>
    </location>
</feature>
<sequence length="677" mass="76827">MNILSFLHFFVFLFYSCLLIFLLWKDPKSLLNRACAAFFASLALWSFAYIFVHNFNISKDTARLFDNISSIGWASFASFFLWFSLIFTEKKKILKTKIIYPLIFIPPLLFIYTQWEGLLTVDYIKRPWGWEAAWSGSILWYSYFIYYLSFTVIGLYLILNFRRKTKEPIKKKQAGIIFVATFITLILGTLTEVILSGLHIYSIPLLGDVNTLSWAFGIVFAIAKYKLMIITPAAAAENIISTMADSLILLDREGNIVNVNKATLYLSGYGNSELEGKSVEIFFREKDIKNTLLNKAIKRESIRNYEFSFKTKTGENIPVIFSSSAMMDEAGGMAGIVCIVKDITERKLAEENVKNAKDELQMILDSVPAIIFYKDIEGRFIRVNKTLANSLQVPIKDIVGKTTEALFPKEEAENMRKDDQEAILSGKAKRDIIEPFTTPDGIRWLIIDKIPYKDKKGKITGIIGFAKDITEQRKSEEELRQSYQQLKKTMDAAIDTMSSIIEAKDPYTAGHQQRVSQLATAIAKELHLSQDKVEGIRIASLIHDIGKIGLPTEILSKPIRLSDIEFSLIKEHSQIGFNILKSIDFSYPVAEIVLQHHERPNGSGYPNHLKGDKVLLEARILGVADVVEAMSSHRPYRPALGIDKALEEITQNKGILYDPKAVDVCLKLFKEKGFEFE</sequence>
<name>A0A1F5AFB0_9BACT</name>
<dbReference type="InterPro" id="IPR035965">
    <property type="entry name" value="PAS-like_dom_sf"/>
</dbReference>
<keyword evidence="2" id="KW-0472">Membrane</keyword>
<dbReference type="InterPro" id="IPR003607">
    <property type="entry name" value="HD/PDEase_dom"/>
</dbReference>
<evidence type="ECO:0008006" key="8">
    <source>
        <dbReference type="Google" id="ProtNLM"/>
    </source>
</evidence>
<evidence type="ECO:0000313" key="6">
    <source>
        <dbReference type="EMBL" id="OGD17195.1"/>
    </source>
</evidence>
<dbReference type="SMART" id="SM00471">
    <property type="entry name" value="HDc"/>
    <property type="match status" value="1"/>
</dbReference>
<dbReference type="SUPFAM" id="SSF109604">
    <property type="entry name" value="HD-domain/PDEase-like"/>
    <property type="match status" value="1"/>
</dbReference>
<dbReference type="Pfam" id="PF13426">
    <property type="entry name" value="PAS_9"/>
    <property type="match status" value="1"/>
</dbReference>
<feature type="domain" description="PAS" evidence="3">
    <location>
        <begin position="232"/>
        <end position="287"/>
    </location>
</feature>
<organism evidence="6 7">
    <name type="scientific">Candidatus Sediminicultor quintus</name>
    <dbReference type="NCBI Taxonomy" id="1797291"/>
    <lineage>
        <taxon>Bacteria</taxon>
        <taxon>Pseudomonadati</taxon>
        <taxon>Atribacterota</taxon>
        <taxon>Candidatus Phoenicimicrobiia</taxon>
        <taxon>Candidatus Pheonicimicrobiales</taxon>
        <taxon>Candidatus Phoenicimicrobiaceae</taxon>
        <taxon>Candidatus Sediminicultor</taxon>
    </lineage>
</organism>
<feature type="transmembrane region" description="Helical" evidence="2">
    <location>
        <begin position="173"/>
        <end position="195"/>
    </location>
</feature>
<evidence type="ECO:0000313" key="7">
    <source>
        <dbReference type="Proteomes" id="UP000177701"/>
    </source>
</evidence>
<dbReference type="Pfam" id="PF08448">
    <property type="entry name" value="PAS_4"/>
    <property type="match status" value="1"/>
</dbReference>
<feature type="transmembrane region" description="Helical" evidence="2">
    <location>
        <begin position="68"/>
        <end position="87"/>
    </location>
</feature>
<dbReference type="InterPro" id="IPR001610">
    <property type="entry name" value="PAC"/>
</dbReference>
<dbReference type="SMART" id="SM00086">
    <property type="entry name" value="PAC"/>
    <property type="match status" value="2"/>
</dbReference>
<dbReference type="InterPro" id="IPR000700">
    <property type="entry name" value="PAS-assoc_C"/>
</dbReference>
<dbReference type="PANTHER" id="PTHR43155">
    <property type="entry name" value="CYCLIC DI-GMP PHOSPHODIESTERASE PA4108-RELATED"/>
    <property type="match status" value="1"/>
</dbReference>
<feature type="coiled-coil region" evidence="1">
    <location>
        <begin position="339"/>
        <end position="366"/>
    </location>
</feature>
<feature type="transmembrane region" description="Helical" evidence="2">
    <location>
        <begin position="36"/>
        <end position="56"/>
    </location>
</feature>
<dbReference type="NCBIfam" id="TIGR00229">
    <property type="entry name" value="sensory_box"/>
    <property type="match status" value="2"/>
</dbReference>
<dbReference type="Proteomes" id="UP000177701">
    <property type="component" value="Unassembled WGS sequence"/>
</dbReference>
<dbReference type="SMART" id="SM00091">
    <property type="entry name" value="PAS"/>
    <property type="match status" value="2"/>
</dbReference>
<dbReference type="InterPro" id="IPR013656">
    <property type="entry name" value="PAS_4"/>
</dbReference>
<dbReference type="PROSITE" id="PS50113">
    <property type="entry name" value="PAC"/>
    <property type="match status" value="2"/>
</dbReference>
<evidence type="ECO:0000259" key="5">
    <source>
        <dbReference type="PROSITE" id="PS51832"/>
    </source>
</evidence>
<dbReference type="STRING" id="1797291.A2V47_06255"/>
<dbReference type="Pfam" id="PF13487">
    <property type="entry name" value="HD_5"/>
    <property type="match status" value="1"/>
</dbReference>
<dbReference type="PROSITE" id="PS51832">
    <property type="entry name" value="HD_GYP"/>
    <property type="match status" value="1"/>
</dbReference>
<dbReference type="EMBL" id="MEYH01000014">
    <property type="protein sequence ID" value="OGD17195.1"/>
    <property type="molecule type" value="Genomic_DNA"/>
</dbReference>
<dbReference type="NCBIfam" id="TIGR00277">
    <property type="entry name" value="HDIG"/>
    <property type="match status" value="1"/>
</dbReference>
<feature type="transmembrane region" description="Helical" evidence="2">
    <location>
        <begin position="138"/>
        <end position="161"/>
    </location>
</feature>
<feature type="domain" description="PAS" evidence="3">
    <location>
        <begin position="356"/>
        <end position="426"/>
    </location>
</feature>
<dbReference type="Pfam" id="PF16927">
    <property type="entry name" value="HisKA_7TM"/>
    <property type="match status" value="1"/>
</dbReference>
<dbReference type="PANTHER" id="PTHR43155:SF2">
    <property type="entry name" value="CYCLIC DI-GMP PHOSPHODIESTERASE PA4108"/>
    <property type="match status" value="1"/>
</dbReference>
<dbReference type="InterPro" id="IPR031621">
    <property type="entry name" value="HisKA_7TM"/>
</dbReference>
<dbReference type="Gene3D" id="3.30.450.20">
    <property type="entry name" value="PAS domain"/>
    <property type="match status" value="2"/>
</dbReference>
<evidence type="ECO:0000256" key="1">
    <source>
        <dbReference type="SAM" id="Coils"/>
    </source>
</evidence>
<dbReference type="CDD" id="cd00077">
    <property type="entry name" value="HDc"/>
    <property type="match status" value="1"/>
</dbReference>
<gene>
    <name evidence="6" type="ORF">A2V47_06255</name>
</gene>
<protein>
    <recommendedName>
        <fullName evidence="8">PAS domain S-box protein</fullName>
    </recommendedName>
</protein>
<feature type="domain" description="HD-GYP" evidence="5">
    <location>
        <begin position="486"/>
        <end position="677"/>
    </location>
</feature>
<dbReference type="InterPro" id="IPR006675">
    <property type="entry name" value="HDIG_dom"/>
</dbReference>
<dbReference type="PROSITE" id="PS50112">
    <property type="entry name" value="PAS"/>
    <property type="match status" value="2"/>
</dbReference>
<keyword evidence="2" id="KW-0812">Transmembrane</keyword>
<feature type="domain" description="PAC" evidence="4">
    <location>
        <begin position="426"/>
        <end position="481"/>
    </location>
</feature>
<accession>A0A1F5AFB0</accession>
<evidence type="ECO:0000256" key="2">
    <source>
        <dbReference type="SAM" id="Phobius"/>
    </source>
</evidence>
<comment type="caution">
    <text evidence="6">The sequence shown here is derived from an EMBL/GenBank/DDBJ whole genome shotgun (WGS) entry which is preliminary data.</text>
</comment>
<dbReference type="InterPro" id="IPR037522">
    <property type="entry name" value="HD_GYP_dom"/>
</dbReference>
<dbReference type="CDD" id="cd00130">
    <property type="entry name" value="PAS"/>
    <property type="match status" value="2"/>
</dbReference>
<feature type="coiled-coil region" evidence="1">
    <location>
        <begin position="466"/>
        <end position="496"/>
    </location>
</feature>